<feature type="transmembrane region" description="Helical" evidence="1">
    <location>
        <begin position="12"/>
        <end position="32"/>
    </location>
</feature>
<sequence>MFDVLKEHWSMIYTVVTGAVAIGLLLLSKTYVKRDEVEQMNRRLSELEVALATLPNRAELHTLQLEIANLRGDIKAVAPELQQLRRMSDLLLQNELKEKK</sequence>
<comment type="caution">
    <text evidence="2">The sequence shown here is derived from an EMBL/GenBank/DDBJ whole genome shotgun (WGS) entry which is preliminary data.</text>
</comment>
<protein>
    <recommendedName>
        <fullName evidence="4">DUF2730 domain-containing protein</fullName>
    </recommendedName>
</protein>
<dbReference type="AlphaFoldDB" id="A0A0D8L4H7"/>
<gene>
    <name evidence="2" type="ORF">UA45_22005</name>
</gene>
<dbReference type="RefSeq" id="WP_045139366.1">
    <property type="nucleotide sequence ID" value="NZ_JAHTWE010000014.1"/>
</dbReference>
<evidence type="ECO:0000256" key="1">
    <source>
        <dbReference type="SAM" id="Phobius"/>
    </source>
</evidence>
<dbReference type="InterPro" id="IPR020269">
    <property type="entry name" value="Phage_Mu_Releasin"/>
</dbReference>
<reference evidence="2 3" key="1">
    <citation type="submission" date="2015-02" db="EMBL/GenBank/DDBJ databases">
        <title>Whole genome shotgun sequencing of cultured foodborne pathogen.</title>
        <authorList>
            <person name="Timme R."/>
            <person name="Allard M.W."/>
            <person name="Strain E."/>
            <person name="Evans P.S."/>
            <person name="Brown E."/>
        </authorList>
    </citation>
    <scope>NUCLEOTIDE SEQUENCE [LARGE SCALE GENOMIC DNA]</scope>
    <source>
        <strain evidence="2 3">GCSL-TSO-24</strain>
    </source>
</reference>
<organism evidence="2 3">
    <name type="scientific">Morganella morganii</name>
    <name type="common">Proteus morganii</name>
    <dbReference type="NCBI Taxonomy" id="582"/>
    <lineage>
        <taxon>Bacteria</taxon>
        <taxon>Pseudomonadati</taxon>
        <taxon>Pseudomonadota</taxon>
        <taxon>Gammaproteobacteria</taxon>
        <taxon>Enterobacterales</taxon>
        <taxon>Morganellaceae</taxon>
        <taxon>Morganella</taxon>
    </lineage>
</organism>
<accession>A0A0D8L4H7</accession>
<keyword evidence="1" id="KW-0472">Membrane</keyword>
<evidence type="ECO:0000313" key="3">
    <source>
        <dbReference type="Proteomes" id="UP000032582"/>
    </source>
</evidence>
<keyword evidence="1" id="KW-0812">Transmembrane</keyword>
<dbReference type="EMBL" id="JZSH01000544">
    <property type="protein sequence ID" value="KJF75768.1"/>
    <property type="molecule type" value="Genomic_DNA"/>
</dbReference>
<evidence type="ECO:0000313" key="2">
    <source>
        <dbReference type="EMBL" id="KJF75768.1"/>
    </source>
</evidence>
<dbReference type="Pfam" id="PF10805">
    <property type="entry name" value="DUF2730"/>
    <property type="match status" value="1"/>
</dbReference>
<evidence type="ECO:0008006" key="4">
    <source>
        <dbReference type="Google" id="ProtNLM"/>
    </source>
</evidence>
<dbReference type="PATRIC" id="fig|582.24.peg.7004"/>
<proteinExistence type="predicted"/>
<name>A0A0D8L4H7_MORMO</name>
<keyword evidence="1" id="KW-1133">Transmembrane helix</keyword>
<dbReference type="Proteomes" id="UP000032582">
    <property type="component" value="Unassembled WGS sequence"/>
</dbReference>